<dbReference type="PANTHER" id="PTHR19288:SF90">
    <property type="entry name" value="OS08G0542600 PROTEIN"/>
    <property type="match status" value="1"/>
</dbReference>
<dbReference type="Pfam" id="PF13344">
    <property type="entry name" value="Hydrolase_6"/>
    <property type="match status" value="1"/>
</dbReference>
<proteinExistence type="predicted"/>
<reference evidence="1 2" key="1">
    <citation type="submission" date="2024-06" db="EMBL/GenBank/DDBJ databases">
        <title>Genomic Encyclopedia of Type Strains, Phase IV (KMG-IV): sequencing the most valuable type-strain genomes for metagenomic binning, comparative biology and taxonomic classification.</title>
        <authorList>
            <person name="Goeker M."/>
        </authorList>
    </citation>
    <scope>NUCLEOTIDE SEQUENCE [LARGE SCALE GENOMIC DNA]</scope>
    <source>
        <strain evidence="1 2">DSM 19730</strain>
    </source>
</reference>
<dbReference type="InterPro" id="IPR023214">
    <property type="entry name" value="HAD_sf"/>
</dbReference>
<protein>
    <submittedName>
        <fullName evidence="1">HAD superfamily hydrolase (TIGR01459 family)</fullName>
    </submittedName>
</protein>
<name>A0ABV2KQN0_9HYPH</name>
<keyword evidence="2" id="KW-1185">Reference proteome</keyword>
<accession>A0ABV2KQN0</accession>
<dbReference type="Gene3D" id="3.40.50.1000">
    <property type="entry name" value="HAD superfamily/HAD-like"/>
    <property type="match status" value="2"/>
</dbReference>
<dbReference type="PANTHER" id="PTHR19288">
    <property type="entry name" value="4-NITROPHENYLPHOSPHATASE-RELATED"/>
    <property type="match status" value="1"/>
</dbReference>
<evidence type="ECO:0000313" key="2">
    <source>
        <dbReference type="Proteomes" id="UP001549143"/>
    </source>
</evidence>
<dbReference type="NCBIfam" id="TIGR01459">
    <property type="entry name" value="HAD-SF-IIA-hyp4"/>
    <property type="match status" value="1"/>
</dbReference>
<dbReference type="GO" id="GO:0016787">
    <property type="term" value="F:hydrolase activity"/>
    <property type="evidence" value="ECO:0007669"/>
    <property type="project" value="UniProtKB-KW"/>
</dbReference>
<dbReference type="SUPFAM" id="SSF56784">
    <property type="entry name" value="HAD-like"/>
    <property type="match status" value="1"/>
</dbReference>
<comment type="caution">
    <text evidence="1">The sequence shown here is derived from an EMBL/GenBank/DDBJ whole genome shotgun (WGS) entry which is preliminary data.</text>
</comment>
<gene>
    <name evidence="1" type="ORF">ABID44_003728</name>
</gene>
<dbReference type="Proteomes" id="UP001549143">
    <property type="component" value="Unassembled WGS sequence"/>
</dbReference>
<dbReference type="InterPro" id="IPR006357">
    <property type="entry name" value="HAD-SF_hydro_IIA"/>
</dbReference>
<evidence type="ECO:0000313" key="1">
    <source>
        <dbReference type="EMBL" id="MET3663372.1"/>
    </source>
</evidence>
<dbReference type="InterPro" id="IPR006356">
    <property type="entry name" value="HAD-SF_hydro_IIA_hyp3"/>
</dbReference>
<dbReference type="RefSeq" id="WP_354153153.1">
    <property type="nucleotide sequence ID" value="NZ_JBEPMN010000028.1"/>
</dbReference>
<dbReference type="InterPro" id="IPR006439">
    <property type="entry name" value="HAD-SF_hydro_IA"/>
</dbReference>
<dbReference type="Pfam" id="PF13242">
    <property type="entry name" value="Hydrolase_like"/>
    <property type="match status" value="1"/>
</dbReference>
<dbReference type="InterPro" id="IPR036412">
    <property type="entry name" value="HAD-like_sf"/>
</dbReference>
<keyword evidence="1" id="KW-0378">Hydrolase</keyword>
<sequence>MIESVDEISGRYDGYLVDQWGVLHDGENVFPKALSALSRLKAAGKRVIILSNSGRSGRENMQSMQEMGISPDLYERVLSAGDDALDALIGERDAAYRGWGRRIWLFARDRDRPDLLDHGYELAATIAEADFLFVQSMPALPAPPPTWIDQLREARNHSLPLICANPDLTRVKGAGEVVAAPGMLAELYSEMGGQSHYHGKPWPRIYRTALKLLGLPSHRVLAIGDSLVHDMRGARGAGIDSLFVVNGVHRERIDLSRPDTLHAELGSYPQDRPEAVIPNFA</sequence>
<dbReference type="EMBL" id="JBEPMN010000028">
    <property type="protein sequence ID" value="MET3663372.1"/>
    <property type="molecule type" value="Genomic_DNA"/>
</dbReference>
<dbReference type="NCBIfam" id="TIGR01460">
    <property type="entry name" value="HAD-SF-IIA"/>
    <property type="match status" value="1"/>
</dbReference>
<dbReference type="NCBIfam" id="TIGR01549">
    <property type="entry name" value="HAD-SF-IA-v1"/>
    <property type="match status" value="1"/>
</dbReference>
<organism evidence="1 2">
    <name type="scientific">Aquamicrobium ahrensii</name>
    <dbReference type="NCBI Taxonomy" id="469551"/>
    <lineage>
        <taxon>Bacteria</taxon>
        <taxon>Pseudomonadati</taxon>
        <taxon>Pseudomonadota</taxon>
        <taxon>Alphaproteobacteria</taxon>
        <taxon>Hyphomicrobiales</taxon>
        <taxon>Phyllobacteriaceae</taxon>
        <taxon>Aquamicrobium</taxon>
    </lineage>
</organism>